<feature type="region of interest" description="Disordered" evidence="3">
    <location>
        <begin position="1"/>
        <end position="23"/>
    </location>
</feature>
<comment type="caution">
    <text evidence="5">The sequence shown here is derived from an EMBL/GenBank/DDBJ whole genome shotgun (WGS) entry which is preliminary data.</text>
</comment>
<dbReference type="InterPro" id="IPR021765">
    <property type="entry name" value="UstYa-like"/>
</dbReference>
<proteinExistence type="inferred from homology"/>
<keyword evidence="4" id="KW-0812">Transmembrane</keyword>
<gene>
    <name evidence="5" type="ORF">MVEN_01648100</name>
</gene>
<keyword evidence="4" id="KW-1133">Transmembrane helix</keyword>
<keyword evidence="4" id="KW-0472">Membrane</keyword>
<protein>
    <submittedName>
        <fullName evidence="5">Uncharacterized protein</fullName>
    </submittedName>
</protein>
<sequence length="283" mass="32237">MSKSPEYDPLIGEPVDDDDDEAVHPPTVGRYFSRTVLAILLAVETLASTIAIFVLSAPFPLTLLALFSASLSRPWNTKLECFMEDPMATCPRFICHRPLDSTKCGATFTNMASLESPRMRQLDFQTRPTQFPETMATMQETFLQCCIITDSVLSRSPNWMYFTICTVSTKSEWQYLDPDYYPDWRISTTTNFIPSQIDATAHILHCVDFVRQSLMCSGDTSVLVWQWHDTLNKTTVEGNTVHTCRNFDKLLDWAKQRELPDAYDATVHIEDDIVVPIFPNEIP</sequence>
<dbReference type="Pfam" id="PF11807">
    <property type="entry name" value="UstYa"/>
    <property type="match status" value="1"/>
</dbReference>
<dbReference type="EMBL" id="JACAZI010000014">
    <property type="protein sequence ID" value="KAF7344863.1"/>
    <property type="molecule type" value="Genomic_DNA"/>
</dbReference>
<evidence type="ECO:0000256" key="1">
    <source>
        <dbReference type="ARBA" id="ARBA00004685"/>
    </source>
</evidence>
<evidence type="ECO:0000313" key="6">
    <source>
        <dbReference type="Proteomes" id="UP000620124"/>
    </source>
</evidence>
<dbReference type="PANTHER" id="PTHR33365">
    <property type="entry name" value="YALI0B05434P"/>
    <property type="match status" value="1"/>
</dbReference>
<evidence type="ECO:0000313" key="5">
    <source>
        <dbReference type="EMBL" id="KAF7344863.1"/>
    </source>
</evidence>
<dbReference type="OrthoDB" id="3687641at2759"/>
<name>A0A8H7CRJ0_9AGAR</name>
<accession>A0A8H7CRJ0</accession>
<organism evidence="5 6">
    <name type="scientific">Mycena venus</name>
    <dbReference type="NCBI Taxonomy" id="2733690"/>
    <lineage>
        <taxon>Eukaryota</taxon>
        <taxon>Fungi</taxon>
        <taxon>Dikarya</taxon>
        <taxon>Basidiomycota</taxon>
        <taxon>Agaricomycotina</taxon>
        <taxon>Agaricomycetes</taxon>
        <taxon>Agaricomycetidae</taxon>
        <taxon>Agaricales</taxon>
        <taxon>Marasmiineae</taxon>
        <taxon>Mycenaceae</taxon>
        <taxon>Mycena</taxon>
    </lineage>
</organism>
<dbReference type="AlphaFoldDB" id="A0A8H7CRJ0"/>
<feature type="transmembrane region" description="Helical" evidence="4">
    <location>
        <begin position="36"/>
        <end position="69"/>
    </location>
</feature>
<comment type="similarity">
    <text evidence="2">Belongs to the ustYa family.</text>
</comment>
<reference evidence="5" key="1">
    <citation type="submission" date="2020-05" db="EMBL/GenBank/DDBJ databases">
        <title>Mycena genomes resolve the evolution of fungal bioluminescence.</title>
        <authorList>
            <person name="Tsai I.J."/>
        </authorList>
    </citation>
    <scope>NUCLEOTIDE SEQUENCE</scope>
    <source>
        <strain evidence="5">CCC161011</strain>
    </source>
</reference>
<dbReference type="GO" id="GO:0043386">
    <property type="term" value="P:mycotoxin biosynthetic process"/>
    <property type="evidence" value="ECO:0007669"/>
    <property type="project" value="InterPro"/>
</dbReference>
<evidence type="ECO:0000256" key="4">
    <source>
        <dbReference type="SAM" id="Phobius"/>
    </source>
</evidence>
<dbReference type="PANTHER" id="PTHR33365:SF4">
    <property type="entry name" value="CYCLOCHLOROTINE BIOSYNTHESIS PROTEIN O"/>
    <property type="match status" value="1"/>
</dbReference>
<keyword evidence="6" id="KW-1185">Reference proteome</keyword>
<evidence type="ECO:0000256" key="3">
    <source>
        <dbReference type="SAM" id="MobiDB-lite"/>
    </source>
</evidence>
<comment type="pathway">
    <text evidence="1">Mycotoxin biosynthesis.</text>
</comment>
<evidence type="ECO:0000256" key="2">
    <source>
        <dbReference type="ARBA" id="ARBA00035112"/>
    </source>
</evidence>
<dbReference type="Proteomes" id="UP000620124">
    <property type="component" value="Unassembled WGS sequence"/>
</dbReference>